<feature type="transmembrane region" description="Helical" evidence="1">
    <location>
        <begin position="95"/>
        <end position="120"/>
    </location>
</feature>
<sequence length="224" mass="26013">METFYFGRLNYNRITDGDVDKNALLFDLLNFGNKFRPKKTDYQYGIFSLQVIEVQTMKLLKRYILSYDTIIALFLTIACLFFLQSWVDGNLIKDLLSMGIGVLSIIFSIFFAALAFIIGASDDEFVSFLEETGLFTALIGSFRWTVGSLFIALLYSIFTYILITFKLSENKCFVFSEWIVVIFCFLFFYSLIATMISTNDAIRYSKRRIKFVNLKKVDKKVQEE</sequence>
<feature type="transmembrane region" description="Helical" evidence="1">
    <location>
        <begin position="178"/>
        <end position="198"/>
    </location>
</feature>
<reference evidence="2 3" key="1">
    <citation type="submission" date="2021-03" db="EMBL/GenBank/DDBJ databases">
        <title>Muricauda sp. CAU 1631 isolated from Incheon.</title>
        <authorList>
            <person name="Kim W."/>
        </authorList>
    </citation>
    <scope>NUCLEOTIDE SEQUENCE [LARGE SCALE GENOMIC DNA]</scope>
    <source>
        <strain evidence="2 3">CAU 1631</strain>
    </source>
</reference>
<organism evidence="2 3">
    <name type="scientific">[Muricauda] lutisoli</name>
    <dbReference type="NCBI Taxonomy" id="2816035"/>
    <lineage>
        <taxon>Bacteria</taxon>
        <taxon>Pseudomonadati</taxon>
        <taxon>Bacteroidota</taxon>
        <taxon>Flavobacteriia</taxon>
        <taxon>Flavobacteriales</taxon>
        <taxon>Flavobacteriaceae</taxon>
        <taxon>Allomuricauda</taxon>
    </lineage>
</organism>
<keyword evidence="1" id="KW-1133">Transmembrane helix</keyword>
<dbReference type="Proteomes" id="UP000664163">
    <property type="component" value="Unassembled WGS sequence"/>
</dbReference>
<evidence type="ECO:0000256" key="1">
    <source>
        <dbReference type="SAM" id="Phobius"/>
    </source>
</evidence>
<feature type="transmembrane region" description="Helical" evidence="1">
    <location>
        <begin position="64"/>
        <end position="83"/>
    </location>
</feature>
<feature type="transmembrane region" description="Helical" evidence="1">
    <location>
        <begin position="132"/>
        <end position="158"/>
    </location>
</feature>
<evidence type="ECO:0000313" key="2">
    <source>
        <dbReference type="EMBL" id="MBO0329880.1"/>
    </source>
</evidence>
<keyword evidence="3" id="KW-1185">Reference proteome</keyword>
<protein>
    <submittedName>
        <fullName evidence="2">Uncharacterized protein</fullName>
    </submittedName>
</protein>
<dbReference type="RefSeq" id="WP_207070329.1">
    <property type="nucleotide sequence ID" value="NZ_JAFLND010000001.1"/>
</dbReference>
<dbReference type="EMBL" id="JAFLND010000001">
    <property type="protein sequence ID" value="MBO0329880.1"/>
    <property type="molecule type" value="Genomic_DNA"/>
</dbReference>
<keyword evidence="1" id="KW-0812">Transmembrane</keyword>
<proteinExistence type="predicted"/>
<evidence type="ECO:0000313" key="3">
    <source>
        <dbReference type="Proteomes" id="UP000664163"/>
    </source>
</evidence>
<comment type="caution">
    <text evidence="2">The sequence shown here is derived from an EMBL/GenBank/DDBJ whole genome shotgun (WGS) entry which is preliminary data.</text>
</comment>
<keyword evidence="1" id="KW-0472">Membrane</keyword>
<name>A0ABS3EUF0_9FLAO</name>
<gene>
    <name evidence="2" type="ORF">J0X13_04930</name>
</gene>
<accession>A0ABS3EUF0</accession>